<proteinExistence type="predicted"/>
<gene>
    <name evidence="1" type="ORF">SAMN05443639_103293</name>
</gene>
<reference evidence="2" key="1">
    <citation type="submission" date="2016-10" db="EMBL/GenBank/DDBJ databases">
        <authorList>
            <person name="Varghese N."/>
            <person name="Submissions S."/>
        </authorList>
    </citation>
    <scope>NUCLEOTIDE SEQUENCE [LARGE SCALE GENOMIC DNA]</scope>
    <source>
        <strain evidence="2">DSM 16858</strain>
    </source>
</reference>
<protein>
    <submittedName>
        <fullName evidence="1">Uncharacterized protein</fullName>
    </submittedName>
</protein>
<evidence type="ECO:0000313" key="2">
    <source>
        <dbReference type="Proteomes" id="UP000199181"/>
    </source>
</evidence>
<organism evidence="1 2">
    <name type="scientific">Stigmatella erecta</name>
    <dbReference type="NCBI Taxonomy" id="83460"/>
    <lineage>
        <taxon>Bacteria</taxon>
        <taxon>Pseudomonadati</taxon>
        <taxon>Myxococcota</taxon>
        <taxon>Myxococcia</taxon>
        <taxon>Myxococcales</taxon>
        <taxon>Cystobacterineae</taxon>
        <taxon>Archangiaceae</taxon>
        <taxon>Stigmatella</taxon>
    </lineage>
</organism>
<dbReference type="Proteomes" id="UP000199181">
    <property type="component" value="Unassembled WGS sequence"/>
</dbReference>
<dbReference type="AlphaFoldDB" id="A0A1I0F7S2"/>
<name>A0A1I0F7S2_9BACT</name>
<dbReference type="EMBL" id="FOIJ01000003">
    <property type="protein sequence ID" value="SET53913.1"/>
    <property type="molecule type" value="Genomic_DNA"/>
</dbReference>
<sequence length="184" mass="20238">MTEAQDSGGLLRIAGVSRTQNALVVRYSLHGEGKAPVWVLDQLFRSSPAGHYHLEPERAYVEARDGVLILSRALRKVPDDVDVESPEVPCVRRLAPAETLTGEIRVPLPLQEDLPYHKGGPLDVAALTSVRVRVGYLVDAPDLRFREAKDDQGRVCRSPRYATAVTRQQFAEVGQLPLPAQANP</sequence>
<keyword evidence="2" id="KW-1185">Reference proteome</keyword>
<accession>A0A1I0F7S2</accession>
<evidence type="ECO:0000313" key="1">
    <source>
        <dbReference type="EMBL" id="SET53913.1"/>
    </source>
</evidence>
<dbReference type="RefSeq" id="WP_093517832.1">
    <property type="nucleotide sequence ID" value="NZ_FOIJ01000003.1"/>
</dbReference>